<keyword evidence="3" id="KW-1185">Reference proteome</keyword>
<sequence length="110" mass="11082">MSETVTLTLAYPLRAEQATRVLAKEAKDYQTGDKITVRADYALSIINAGYAAGVDPADAAAVNKALGTDKPLVPSPATAADGGTVGDTAPVDAAPVGAAPVDEAKKTAKK</sequence>
<evidence type="ECO:0000313" key="2">
    <source>
        <dbReference type="EMBL" id="MBO2461673.1"/>
    </source>
</evidence>
<proteinExistence type="predicted"/>
<name>A0ABS3RYY7_9ACTN</name>
<feature type="region of interest" description="Disordered" evidence="1">
    <location>
        <begin position="70"/>
        <end position="110"/>
    </location>
</feature>
<reference evidence="2 3" key="1">
    <citation type="submission" date="2021-03" db="EMBL/GenBank/DDBJ databases">
        <title>Actinomadura violae sp. nov., isolated from lichen in Thailand.</title>
        <authorList>
            <person name="Kanchanasin P."/>
            <person name="Saeng-In P."/>
            <person name="Phongsopitanun W."/>
            <person name="Yuki M."/>
            <person name="Kudo T."/>
            <person name="Ohkuma M."/>
            <person name="Tanasupawat S."/>
        </authorList>
    </citation>
    <scope>NUCLEOTIDE SEQUENCE [LARGE SCALE GENOMIC DNA]</scope>
    <source>
        <strain evidence="2 3">LCR2-06</strain>
    </source>
</reference>
<protein>
    <submittedName>
        <fullName evidence="2">Uncharacterized protein</fullName>
    </submittedName>
</protein>
<evidence type="ECO:0000256" key="1">
    <source>
        <dbReference type="SAM" id="MobiDB-lite"/>
    </source>
</evidence>
<dbReference type="EMBL" id="JAGEPF010000018">
    <property type="protein sequence ID" value="MBO2461673.1"/>
    <property type="molecule type" value="Genomic_DNA"/>
</dbReference>
<comment type="caution">
    <text evidence="2">The sequence shown here is derived from an EMBL/GenBank/DDBJ whole genome shotgun (WGS) entry which is preliminary data.</text>
</comment>
<evidence type="ECO:0000313" key="3">
    <source>
        <dbReference type="Proteomes" id="UP000680206"/>
    </source>
</evidence>
<accession>A0ABS3RYY7</accession>
<dbReference type="Proteomes" id="UP000680206">
    <property type="component" value="Unassembled WGS sequence"/>
</dbReference>
<dbReference type="RefSeq" id="WP_208245106.1">
    <property type="nucleotide sequence ID" value="NZ_JAGEPF010000018.1"/>
</dbReference>
<gene>
    <name evidence="2" type="ORF">J4709_29300</name>
</gene>
<organism evidence="2 3">
    <name type="scientific">Actinomadura violacea</name>
    <dbReference type="NCBI Taxonomy" id="2819934"/>
    <lineage>
        <taxon>Bacteria</taxon>
        <taxon>Bacillati</taxon>
        <taxon>Actinomycetota</taxon>
        <taxon>Actinomycetes</taxon>
        <taxon>Streptosporangiales</taxon>
        <taxon>Thermomonosporaceae</taxon>
        <taxon>Actinomadura</taxon>
    </lineage>
</organism>
<feature type="compositionally biased region" description="Low complexity" evidence="1">
    <location>
        <begin position="87"/>
        <end position="101"/>
    </location>
</feature>